<accession>A0ABW3F2M6</accession>
<evidence type="ECO:0000313" key="9">
    <source>
        <dbReference type="Proteomes" id="UP001596972"/>
    </source>
</evidence>
<feature type="domain" description="ABC3 transporter permease C-terminal" evidence="7">
    <location>
        <begin position="3"/>
        <end position="102"/>
    </location>
</feature>
<dbReference type="InterPro" id="IPR003838">
    <property type="entry name" value="ABC3_permease_C"/>
</dbReference>
<feature type="transmembrane region" description="Helical" evidence="6">
    <location>
        <begin position="121"/>
        <end position="141"/>
    </location>
</feature>
<evidence type="ECO:0000259" key="7">
    <source>
        <dbReference type="Pfam" id="PF02687"/>
    </source>
</evidence>
<dbReference type="Proteomes" id="UP001596972">
    <property type="component" value="Unassembled WGS sequence"/>
</dbReference>
<gene>
    <name evidence="8" type="ORF">ACFQ11_37810</name>
</gene>
<evidence type="ECO:0000256" key="3">
    <source>
        <dbReference type="ARBA" id="ARBA00022692"/>
    </source>
</evidence>
<feature type="transmembrane region" description="Helical" evidence="6">
    <location>
        <begin position="27"/>
        <end position="53"/>
    </location>
</feature>
<feature type="transmembrane region" description="Helical" evidence="6">
    <location>
        <begin position="73"/>
        <end position="93"/>
    </location>
</feature>
<feature type="non-terminal residue" evidence="8">
    <location>
        <position position="1"/>
    </location>
</feature>
<evidence type="ECO:0000256" key="2">
    <source>
        <dbReference type="ARBA" id="ARBA00022475"/>
    </source>
</evidence>
<dbReference type="RefSeq" id="WP_378307766.1">
    <property type="nucleotide sequence ID" value="NZ_JBHTJA010000263.1"/>
</dbReference>
<sequence>AVDVRRRRRLLALVAVAGGGPRHLRAVVLAGGLLLGGAGALAGLPIGIAAGAATTAVMRAGTDAQPGPFEVPWAVAAATVLLGAVSGLAAAYVPARRAARTDVVSVLAGRREPGAARSGRGWALAGTVPVAAGVLCCLFGLRSLHEFGAAFGAAGIVIGTVMITPWLVGATGRVAGRLPVPLRLAVRDGARNRARTAPAVAAIMAAVA</sequence>
<keyword evidence="3 6" id="KW-0812">Transmembrane</keyword>
<protein>
    <submittedName>
        <fullName evidence="8">FtsX-like permease family protein</fullName>
    </submittedName>
</protein>
<comment type="caution">
    <text evidence="8">The sequence shown here is derived from an EMBL/GenBank/DDBJ whole genome shotgun (WGS) entry which is preliminary data.</text>
</comment>
<reference evidence="9" key="1">
    <citation type="journal article" date="2019" name="Int. J. Syst. Evol. Microbiol.">
        <title>The Global Catalogue of Microorganisms (GCM) 10K type strain sequencing project: providing services to taxonomists for standard genome sequencing and annotation.</title>
        <authorList>
            <consortium name="The Broad Institute Genomics Platform"/>
            <consortium name="The Broad Institute Genome Sequencing Center for Infectious Disease"/>
            <person name="Wu L."/>
            <person name="Ma J."/>
        </authorList>
    </citation>
    <scope>NUCLEOTIDE SEQUENCE [LARGE SCALE GENOMIC DNA]</scope>
    <source>
        <strain evidence="9">JCM 31202</strain>
    </source>
</reference>
<evidence type="ECO:0000313" key="8">
    <source>
        <dbReference type="EMBL" id="MFD0906180.1"/>
    </source>
</evidence>
<comment type="subcellular location">
    <subcellularLocation>
        <location evidence="1">Cell membrane</location>
        <topology evidence="1">Multi-pass membrane protein</topology>
    </subcellularLocation>
</comment>
<dbReference type="EMBL" id="JBHTJA010000263">
    <property type="protein sequence ID" value="MFD0906180.1"/>
    <property type="molecule type" value="Genomic_DNA"/>
</dbReference>
<keyword evidence="2" id="KW-1003">Cell membrane</keyword>
<evidence type="ECO:0000256" key="4">
    <source>
        <dbReference type="ARBA" id="ARBA00022989"/>
    </source>
</evidence>
<keyword evidence="5 6" id="KW-0472">Membrane</keyword>
<evidence type="ECO:0000256" key="6">
    <source>
        <dbReference type="SAM" id="Phobius"/>
    </source>
</evidence>
<name>A0ABW3F2M6_9ACTN</name>
<feature type="transmembrane region" description="Helical" evidence="6">
    <location>
        <begin position="147"/>
        <end position="168"/>
    </location>
</feature>
<dbReference type="Pfam" id="PF02687">
    <property type="entry name" value="FtsX"/>
    <property type="match status" value="1"/>
</dbReference>
<proteinExistence type="predicted"/>
<keyword evidence="4 6" id="KW-1133">Transmembrane helix</keyword>
<evidence type="ECO:0000256" key="1">
    <source>
        <dbReference type="ARBA" id="ARBA00004651"/>
    </source>
</evidence>
<keyword evidence="9" id="KW-1185">Reference proteome</keyword>
<organism evidence="8 9">
    <name type="scientific">Actinomadura sediminis</name>
    <dbReference type="NCBI Taxonomy" id="1038904"/>
    <lineage>
        <taxon>Bacteria</taxon>
        <taxon>Bacillati</taxon>
        <taxon>Actinomycetota</taxon>
        <taxon>Actinomycetes</taxon>
        <taxon>Streptosporangiales</taxon>
        <taxon>Thermomonosporaceae</taxon>
        <taxon>Actinomadura</taxon>
    </lineage>
</organism>
<evidence type="ECO:0000256" key="5">
    <source>
        <dbReference type="ARBA" id="ARBA00023136"/>
    </source>
</evidence>
<feature type="non-terminal residue" evidence="8">
    <location>
        <position position="208"/>
    </location>
</feature>